<evidence type="ECO:0000313" key="3">
    <source>
        <dbReference type="Proteomes" id="UP000184050"/>
    </source>
</evidence>
<dbReference type="CDD" id="cd02947">
    <property type="entry name" value="TRX_family"/>
    <property type="match status" value="1"/>
</dbReference>
<dbReference type="Pfam" id="PF00085">
    <property type="entry name" value="Thioredoxin"/>
    <property type="match status" value="1"/>
</dbReference>
<dbReference type="SUPFAM" id="SSF52833">
    <property type="entry name" value="Thioredoxin-like"/>
    <property type="match status" value="1"/>
</dbReference>
<accession>A0A1M6NVI2</accession>
<evidence type="ECO:0000313" key="2">
    <source>
        <dbReference type="EMBL" id="SHJ99652.1"/>
    </source>
</evidence>
<dbReference type="InterPro" id="IPR036249">
    <property type="entry name" value="Thioredoxin-like_sf"/>
</dbReference>
<feature type="domain" description="Thioredoxin" evidence="1">
    <location>
        <begin position="12"/>
        <end position="101"/>
    </location>
</feature>
<dbReference type="InterPro" id="IPR013766">
    <property type="entry name" value="Thioredoxin_domain"/>
</dbReference>
<sequence>MFAELQSLEEFSRMKQEEPALLAYFSTDACNVCKVLKPKVYELIQDEFPKLKMVYVKSDVLPDVAGQHQVFAAPTILVFFDGREYIRKSRNIGLDELRREIERPYSMIFSS</sequence>
<dbReference type="Gene3D" id="3.40.30.10">
    <property type="entry name" value="Glutaredoxin"/>
    <property type="match status" value="1"/>
</dbReference>
<name>A0A1M6NVI2_9BACT</name>
<dbReference type="RefSeq" id="WP_073173735.1">
    <property type="nucleotide sequence ID" value="NZ_FQZE01000047.1"/>
</dbReference>
<protein>
    <submittedName>
        <fullName evidence="2">Thioredoxin</fullName>
    </submittedName>
</protein>
<evidence type="ECO:0000259" key="1">
    <source>
        <dbReference type="Pfam" id="PF00085"/>
    </source>
</evidence>
<dbReference type="STRING" id="1168035.SAMN05444280_1473"/>
<dbReference type="OrthoDB" id="411356at2"/>
<reference evidence="2 3" key="1">
    <citation type="submission" date="2016-11" db="EMBL/GenBank/DDBJ databases">
        <authorList>
            <person name="Jaros S."/>
            <person name="Januszkiewicz K."/>
            <person name="Wedrychowicz H."/>
        </authorList>
    </citation>
    <scope>NUCLEOTIDE SEQUENCE [LARGE SCALE GENOMIC DNA]</scope>
    <source>
        <strain evidence="2 3">DSM 27063</strain>
    </source>
</reference>
<proteinExistence type="predicted"/>
<dbReference type="Proteomes" id="UP000184050">
    <property type="component" value="Unassembled WGS sequence"/>
</dbReference>
<organism evidence="2 3">
    <name type="scientific">Tangfeifania diversioriginum</name>
    <dbReference type="NCBI Taxonomy" id="1168035"/>
    <lineage>
        <taxon>Bacteria</taxon>
        <taxon>Pseudomonadati</taxon>
        <taxon>Bacteroidota</taxon>
        <taxon>Bacteroidia</taxon>
        <taxon>Marinilabiliales</taxon>
        <taxon>Prolixibacteraceae</taxon>
        <taxon>Tangfeifania</taxon>
    </lineage>
</organism>
<keyword evidence="3" id="KW-1185">Reference proteome</keyword>
<dbReference type="AlphaFoldDB" id="A0A1M6NVI2"/>
<gene>
    <name evidence="2" type="ORF">SAMN05444280_1473</name>
</gene>
<dbReference type="EMBL" id="FQZE01000047">
    <property type="protein sequence ID" value="SHJ99652.1"/>
    <property type="molecule type" value="Genomic_DNA"/>
</dbReference>